<dbReference type="Pfam" id="PF12335">
    <property type="entry name" value="SBF2"/>
    <property type="match status" value="1"/>
</dbReference>
<feature type="compositionally biased region" description="Low complexity" evidence="1">
    <location>
        <begin position="173"/>
        <end position="192"/>
    </location>
</feature>
<comment type="caution">
    <text evidence="3">The sequence shown here is derived from an EMBL/GenBank/DDBJ whole genome shotgun (WGS) entry which is preliminary data.</text>
</comment>
<feature type="compositionally biased region" description="Gly residues" evidence="1">
    <location>
        <begin position="1"/>
        <end position="13"/>
    </location>
</feature>
<evidence type="ECO:0000256" key="1">
    <source>
        <dbReference type="SAM" id="MobiDB-lite"/>
    </source>
</evidence>
<feature type="compositionally biased region" description="Pro residues" evidence="1">
    <location>
        <begin position="78"/>
        <end position="96"/>
    </location>
</feature>
<accession>A0AAV2IRD7</accession>
<feature type="compositionally biased region" description="Polar residues" evidence="1">
    <location>
        <begin position="245"/>
        <end position="268"/>
    </location>
</feature>
<evidence type="ECO:0000313" key="4">
    <source>
        <dbReference type="Proteomes" id="UP001497497"/>
    </source>
</evidence>
<gene>
    <name evidence="3" type="ORF">GSLYS_00020866001</name>
</gene>
<name>A0AAV2IRD7_LYMST</name>
<feature type="compositionally biased region" description="Basic residues" evidence="1">
    <location>
        <begin position="332"/>
        <end position="343"/>
    </location>
</feature>
<evidence type="ECO:0000313" key="3">
    <source>
        <dbReference type="EMBL" id="CAL1547549.1"/>
    </source>
</evidence>
<dbReference type="PANTHER" id="PTHR13663:SF2">
    <property type="entry name" value="SIMILAR TO RIKEN CDNA 6430548M08"/>
    <property type="match status" value="1"/>
</dbReference>
<dbReference type="PANTHER" id="PTHR13663">
    <property type="entry name" value="SIMILAR TO RIKEN CDNA 6430548M08"/>
    <property type="match status" value="1"/>
</dbReference>
<feature type="compositionally biased region" description="Polar residues" evidence="1">
    <location>
        <begin position="121"/>
        <end position="135"/>
    </location>
</feature>
<dbReference type="InterPro" id="IPR039872">
    <property type="entry name" value="KIAA0513"/>
</dbReference>
<proteinExistence type="predicted"/>
<feature type="region of interest" description="Disordered" evidence="1">
    <location>
        <begin position="58"/>
        <end position="150"/>
    </location>
</feature>
<feature type="region of interest" description="Disordered" evidence="1">
    <location>
        <begin position="294"/>
        <end position="343"/>
    </location>
</feature>
<evidence type="ECO:0000259" key="2">
    <source>
        <dbReference type="Pfam" id="PF12335"/>
    </source>
</evidence>
<feature type="region of interest" description="Disordered" evidence="1">
    <location>
        <begin position="162"/>
        <end position="276"/>
    </location>
</feature>
<protein>
    <recommendedName>
        <fullName evidence="2">SBF1/SBF2 domain-containing protein</fullName>
    </recommendedName>
</protein>
<reference evidence="3 4" key="1">
    <citation type="submission" date="2024-04" db="EMBL/GenBank/DDBJ databases">
        <authorList>
            <consortium name="Genoscope - CEA"/>
            <person name="William W."/>
        </authorList>
    </citation>
    <scope>NUCLEOTIDE SEQUENCE [LARGE SCALE GENOMIC DNA]</scope>
</reference>
<dbReference type="AlphaFoldDB" id="A0AAV2IRD7"/>
<keyword evidence="4" id="KW-1185">Reference proteome</keyword>
<feature type="domain" description="SBF1/SBF2" evidence="2">
    <location>
        <begin position="483"/>
        <end position="602"/>
    </location>
</feature>
<dbReference type="InterPro" id="IPR022096">
    <property type="entry name" value="SBF1/SBF2"/>
</dbReference>
<dbReference type="EMBL" id="CAXITT010001006">
    <property type="protein sequence ID" value="CAL1547549.1"/>
    <property type="molecule type" value="Genomic_DNA"/>
</dbReference>
<organism evidence="3 4">
    <name type="scientific">Lymnaea stagnalis</name>
    <name type="common">Great pond snail</name>
    <name type="synonym">Helix stagnalis</name>
    <dbReference type="NCBI Taxonomy" id="6523"/>
    <lineage>
        <taxon>Eukaryota</taxon>
        <taxon>Metazoa</taxon>
        <taxon>Spiralia</taxon>
        <taxon>Lophotrochozoa</taxon>
        <taxon>Mollusca</taxon>
        <taxon>Gastropoda</taxon>
        <taxon>Heterobranchia</taxon>
        <taxon>Euthyneura</taxon>
        <taxon>Panpulmonata</taxon>
        <taxon>Hygrophila</taxon>
        <taxon>Lymnaeoidea</taxon>
        <taxon>Lymnaeidae</taxon>
        <taxon>Lymnaea</taxon>
    </lineage>
</organism>
<feature type="compositionally biased region" description="Basic and acidic residues" evidence="1">
    <location>
        <begin position="301"/>
        <end position="319"/>
    </location>
</feature>
<dbReference type="Proteomes" id="UP001497497">
    <property type="component" value="Unassembled WGS sequence"/>
</dbReference>
<feature type="region of interest" description="Disordered" evidence="1">
    <location>
        <begin position="1"/>
        <end position="34"/>
    </location>
</feature>
<sequence length="660" mass="73362">MDQGKGHAGGQGYPGRRTREERRSLSESLADGTSKFFSSMVAKKNGLFNDLSSKLENTFAPKTDTISNSTESERSSPTTPPPAPNTPPPRPPPPKRLPSLGSSREKENVIKRMASMPAYTRSDSGQDSTCSTAQMANHRGASTEDRFSVNGMNVSFDEPILYNTREPTSPHSNATTHVTTHATTHVVANVTAKASSGVTASRSEDEFRGPGRPVKTSAHEATPLSQPRPAPRSQKSPGGGERNSKSAAPTSFEKNPSRNTSDSESTTLGHGHSYDRINEQRLLEEVKQMSSEVIKLTENVQRCDDVRGLSKNAEKKSDSDSGGDSAEDSHAHQRAPKFTNTKRRSSTVDEMLFDDYVEPEVDAVIHVDAPPEDLICFEPDPEIDVIVHSPDSPPGGDRMLAGASVDSSDVEFGGATTVHRSGSVGSDKSWSSNYSVDSQPDDVTLECMEFMKLFVDKVFHPSEDISQTEKAKFGELCQYFPGRLWFSRYINSQRVHNKRVTEAAFFRLMQYFAVCLFECNEAEDFSPAKTLMNMCFTFYYEAPSSQGATEKVFLYAYMRDQPIWQSLRFWNAAFFDAVQCERSRRPMPTNTDGNETMTDDKQFQENITFGQLGTFACNMRSFGLSKELCLEFLRKQSTIANLRKDQVRLLKENIERVKDT</sequence>